<evidence type="ECO:0000256" key="9">
    <source>
        <dbReference type="SAM" id="MobiDB-lite"/>
    </source>
</evidence>
<sequence>MGVAQLHMGIISSASESFYKLIEVTKDPAVHYDIQKAFVKISVDEGEPIANMSEMLLDDPLGGKLQAELNRAREKLSGVEENLHQLLGPVPAPAPQEFNDSGAFDDDLKRETGLNQEDHRVGNFAGLESGFKRPFNAVFAAVGGSDEYRKTRGFGGDAEPPFKRRVRDEEEVAEKKPTLSSSVVKTGNEARTREEAIRNGERDTRTNARNRRMFGCLLGTLRQFQREETELKTKEEKRAQVEKKVEEKSKLERERMNQEKRNLIFDRRKQQQEIRRIEFKLHRLQEVKEWETQQKLLRNFIKTSASPPLYYLPKMMSEATEKMLEASRKEIDDMVAEKHRRLEEEFEKVDARAEARAEREMSMNMHASWRRSAGKQNDDAMNEEDGIFADDSHAKLAESLDEIMGIQAQARKAEGKQNARTSSDFSVSLKERGNGCVRTENRTRTSGGESSDSADEAEERPKASVKDEPLLKIEKHDEDYEYEDGEL</sequence>
<proteinExistence type="inferred from homology"/>
<dbReference type="Proteomes" id="UP000678499">
    <property type="component" value="Unassembled WGS sequence"/>
</dbReference>
<dbReference type="OrthoDB" id="330772at2759"/>
<dbReference type="PANTHER" id="PTHR12707">
    <property type="entry name" value="PINN"/>
    <property type="match status" value="1"/>
</dbReference>
<evidence type="ECO:0000256" key="5">
    <source>
        <dbReference type="ARBA" id="ARBA00023163"/>
    </source>
</evidence>
<dbReference type="InterPro" id="IPR006786">
    <property type="entry name" value="Pinin_SDK_MemA"/>
</dbReference>
<dbReference type="Pfam" id="PF04696">
    <property type="entry name" value="Pinin_SDK_memA"/>
    <property type="match status" value="1"/>
</dbReference>
<evidence type="ECO:0000256" key="2">
    <source>
        <dbReference type="ARBA" id="ARBA00010386"/>
    </source>
</evidence>
<evidence type="ECO:0000256" key="3">
    <source>
        <dbReference type="ARBA" id="ARBA00022664"/>
    </source>
</evidence>
<protein>
    <recommendedName>
        <fullName evidence="10">Pinin/SDK/MemA protein domain-containing protein</fullName>
    </recommendedName>
</protein>
<evidence type="ECO:0000256" key="4">
    <source>
        <dbReference type="ARBA" id="ARBA00023015"/>
    </source>
</evidence>
<keyword evidence="4" id="KW-0805">Transcription regulation</keyword>
<name>A0A7R9BJF6_9CRUS</name>
<evidence type="ECO:0000313" key="11">
    <source>
        <dbReference type="EMBL" id="CAD7276432.1"/>
    </source>
</evidence>
<keyword evidence="7" id="KW-0539">Nucleus</keyword>
<dbReference type="PANTHER" id="PTHR12707:SF0">
    <property type="entry name" value="PININ"/>
    <property type="match status" value="1"/>
</dbReference>
<feature type="domain" description="Pinin/SDK/MemA protein" evidence="10">
    <location>
        <begin position="206"/>
        <end position="328"/>
    </location>
</feature>
<gene>
    <name evidence="11" type="ORF">NMOB1V02_LOCUS4197</name>
</gene>
<dbReference type="AlphaFoldDB" id="A0A7R9BJF6"/>
<feature type="compositionally biased region" description="Basic and acidic residues" evidence="9">
    <location>
        <begin position="459"/>
        <end position="478"/>
    </location>
</feature>
<feature type="region of interest" description="Disordered" evidence="9">
    <location>
        <begin position="409"/>
        <end position="487"/>
    </location>
</feature>
<keyword evidence="5" id="KW-0804">Transcription</keyword>
<dbReference type="GO" id="GO:0071013">
    <property type="term" value="C:catalytic step 2 spliceosome"/>
    <property type="evidence" value="ECO:0007669"/>
    <property type="project" value="TreeGrafter"/>
</dbReference>
<keyword evidence="8" id="KW-0175">Coiled coil</keyword>
<evidence type="ECO:0000259" key="10">
    <source>
        <dbReference type="Pfam" id="PF04696"/>
    </source>
</evidence>
<feature type="region of interest" description="Disordered" evidence="9">
    <location>
        <begin position="170"/>
        <end position="204"/>
    </location>
</feature>
<dbReference type="InterPro" id="IPR039853">
    <property type="entry name" value="Pinin"/>
</dbReference>
<keyword evidence="3" id="KW-0507">mRNA processing</keyword>
<dbReference type="GO" id="GO:0008380">
    <property type="term" value="P:RNA splicing"/>
    <property type="evidence" value="ECO:0007669"/>
    <property type="project" value="UniProtKB-KW"/>
</dbReference>
<evidence type="ECO:0000256" key="8">
    <source>
        <dbReference type="SAM" id="Coils"/>
    </source>
</evidence>
<comment type="similarity">
    <text evidence="2">Belongs to the pinin family.</text>
</comment>
<dbReference type="GO" id="GO:0006397">
    <property type="term" value="P:mRNA processing"/>
    <property type="evidence" value="ECO:0007669"/>
    <property type="project" value="UniProtKB-KW"/>
</dbReference>
<comment type="subcellular location">
    <subcellularLocation>
        <location evidence="1">Nucleus</location>
    </subcellularLocation>
</comment>
<accession>A0A7R9BJF6</accession>
<reference evidence="11" key="1">
    <citation type="submission" date="2020-11" db="EMBL/GenBank/DDBJ databases">
        <authorList>
            <person name="Tran Van P."/>
        </authorList>
    </citation>
    <scope>NUCLEOTIDE SEQUENCE</scope>
</reference>
<evidence type="ECO:0000256" key="1">
    <source>
        <dbReference type="ARBA" id="ARBA00004123"/>
    </source>
</evidence>
<feature type="coiled-coil region" evidence="8">
    <location>
        <begin position="224"/>
        <end position="287"/>
    </location>
</feature>
<evidence type="ECO:0000313" key="12">
    <source>
        <dbReference type="Proteomes" id="UP000678499"/>
    </source>
</evidence>
<evidence type="ECO:0000256" key="7">
    <source>
        <dbReference type="ARBA" id="ARBA00023242"/>
    </source>
</evidence>
<evidence type="ECO:0000256" key="6">
    <source>
        <dbReference type="ARBA" id="ARBA00023187"/>
    </source>
</evidence>
<feature type="compositionally biased region" description="Basic and acidic residues" evidence="9">
    <location>
        <begin position="188"/>
        <end position="204"/>
    </location>
</feature>
<organism evidence="11">
    <name type="scientific">Notodromas monacha</name>
    <dbReference type="NCBI Taxonomy" id="399045"/>
    <lineage>
        <taxon>Eukaryota</taxon>
        <taxon>Metazoa</taxon>
        <taxon>Ecdysozoa</taxon>
        <taxon>Arthropoda</taxon>
        <taxon>Crustacea</taxon>
        <taxon>Oligostraca</taxon>
        <taxon>Ostracoda</taxon>
        <taxon>Podocopa</taxon>
        <taxon>Podocopida</taxon>
        <taxon>Cypridocopina</taxon>
        <taxon>Cypridoidea</taxon>
        <taxon>Cyprididae</taxon>
        <taxon>Notodromas</taxon>
    </lineage>
</organism>
<dbReference type="EMBL" id="OA882662">
    <property type="protein sequence ID" value="CAD7276432.1"/>
    <property type="molecule type" value="Genomic_DNA"/>
</dbReference>
<feature type="compositionally biased region" description="Basic and acidic residues" evidence="9">
    <location>
        <begin position="429"/>
        <end position="443"/>
    </location>
</feature>
<keyword evidence="6" id="KW-0508">mRNA splicing</keyword>
<dbReference type="EMBL" id="CAJPEX010000625">
    <property type="protein sequence ID" value="CAG0916584.1"/>
    <property type="molecule type" value="Genomic_DNA"/>
</dbReference>
<keyword evidence="12" id="KW-1185">Reference proteome</keyword>